<dbReference type="OrthoDB" id="630895at2759"/>
<dbReference type="Proteomes" id="UP000799302">
    <property type="component" value="Unassembled WGS sequence"/>
</dbReference>
<dbReference type="PANTHER" id="PTHR43792">
    <property type="entry name" value="GNAT FAMILY, PUTATIVE (AFU_ORTHOLOGUE AFUA_3G00765)-RELATED-RELATED"/>
    <property type="match status" value="1"/>
</dbReference>
<dbReference type="InterPro" id="IPR000182">
    <property type="entry name" value="GNAT_dom"/>
</dbReference>
<evidence type="ECO:0000313" key="6">
    <source>
        <dbReference type="Proteomes" id="UP000799302"/>
    </source>
</evidence>
<gene>
    <name evidence="5" type="ORF">BT63DRAFT_290061</name>
</gene>
<organism evidence="5 6">
    <name type="scientific">Microthyrium microscopicum</name>
    <dbReference type="NCBI Taxonomy" id="703497"/>
    <lineage>
        <taxon>Eukaryota</taxon>
        <taxon>Fungi</taxon>
        <taxon>Dikarya</taxon>
        <taxon>Ascomycota</taxon>
        <taxon>Pezizomycotina</taxon>
        <taxon>Dothideomycetes</taxon>
        <taxon>Dothideomycetes incertae sedis</taxon>
        <taxon>Microthyriales</taxon>
        <taxon>Microthyriaceae</taxon>
        <taxon>Microthyrium</taxon>
    </lineage>
</organism>
<evidence type="ECO:0000256" key="2">
    <source>
        <dbReference type="ARBA" id="ARBA00023315"/>
    </source>
</evidence>
<evidence type="ECO:0000256" key="1">
    <source>
        <dbReference type="ARBA" id="ARBA00022679"/>
    </source>
</evidence>
<dbReference type="PANTHER" id="PTHR43792:SF8">
    <property type="entry name" value="[RIBOSOMAL PROTEIN US5]-ALANINE N-ACETYLTRANSFERASE"/>
    <property type="match status" value="1"/>
</dbReference>
<feature type="domain" description="N-acetyltransferase" evidence="4">
    <location>
        <begin position="33"/>
        <end position="215"/>
    </location>
</feature>
<dbReference type="PROSITE" id="PS51186">
    <property type="entry name" value="GNAT"/>
    <property type="match status" value="1"/>
</dbReference>
<dbReference type="SUPFAM" id="SSF55729">
    <property type="entry name" value="Acyl-CoA N-acyltransferases (Nat)"/>
    <property type="match status" value="1"/>
</dbReference>
<comment type="similarity">
    <text evidence="3">Belongs to the acetyltransferase family. RimJ subfamily.</text>
</comment>
<dbReference type="InterPro" id="IPR051531">
    <property type="entry name" value="N-acetyltransferase"/>
</dbReference>
<evidence type="ECO:0000259" key="4">
    <source>
        <dbReference type="PROSITE" id="PS51186"/>
    </source>
</evidence>
<protein>
    <submittedName>
        <fullName evidence="5">Acyl-CoA N-acyltransferase</fullName>
    </submittedName>
</protein>
<proteinExistence type="inferred from homology"/>
<reference evidence="5" key="1">
    <citation type="journal article" date="2020" name="Stud. Mycol.">
        <title>101 Dothideomycetes genomes: a test case for predicting lifestyles and emergence of pathogens.</title>
        <authorList>
            <person name="Haridas S."/>
            <person name="Albert R."/>
            <person name="Binder M."/>
            <person name="Bloem J."/>
            <person name="Labutti K."/>
            <person name="Salamov A."/>
            <person name="Andreopoulos B."/>
            <person name="Baker S."/>
            <person name="Barry K."/>
            <person name="Bills G."/>
            <person name="Bluhm B."/>
            <person name="Cannon C."/>
            <person name="Castanera R."/>
            <person name="Culley D."/>
            <person name="Daum C."/>
            <person name="Ezra D."/>
            <person name="Gonzalez J."/>
            <person name="Henrissat B."/>
            <person name="Kuo A."/>
            <person name="Liang C."/>
            <person name="Lipzen A."/>
            <person name="Lutzoni F."/>
            <person name="Magnuson J."/>
            <person name="Mondo S."/>
            <person name="Nolan M."/>
            <person name="Ohm R."/>
            <person name="Pangilinan J."/>
            <person name="Park H.-J."/>
            <person name="Ramirez L."/>
            <person name="Alfaro M."/>
            <person name="Sun H."/>
            <person name="Tritt A."/>
            <person name="Yoshinaga Y."/>
            <person name="Zwiers L.-H."/>
            <person name="Turgeon B."/>
            <person name="Goodwin S."/>
            <person name="Spatafora J."/>
            <person name="Crous P."/>
            <person name="Grigoriev I."/>
        </authorList>
    </citation>
    <scope>NUCLEOTIDE SEQUENCE</scope>
    <source>
        <strain evidence="5">CBS 115976</strain>
    </source>
</reference>
<sequence length="226" mass="24877">MLAEKTAFTSQEKTIQWDTMPYPPAALLTTTRLIIRPYHIKDAPRSASLANDEAISASMTDRFPYPYTLESAQTFINFVSSNAAANAPGPPIHHFCICLADAPEVMIGGIGTDIQADVHRRGAEIGYWIGKEYWGKGYMSEAVDAFIGWLFGLKGGLTGVEGEDLVRLGAGIFGGNEASLGVLRKVGCREEGRVRNAVWKRGELRDLVLMGITRKDWEEKVKKREG</sequence>
<evidence type="ECO:0000256" key="3">
    <source>
        <dbReference type="ARBA" id="ARBA00038502"/>
    </source>
</evidence>
<dbReference type="Gene3D" id="3.40.630.30">
    <property type="match status" value="1"/>
</dbReference>
<dbReference type="EMBL" id="MU004237">
    <property type="protein sequence ID" value="KAF2667327.1"/>
    <property type="molecule type" value="Genomic_DNA"/>
</dbReference>
<dbReference type="InterPro" id="IPR016181">
    <property type="entry name" value="Acyl_CoA_acyltransferase"/>
</dbReference>
<dbReference type="Pfam" id="PF13302">
    <property type="entry name" value="Acetyltransf_3"/>
    <property type="match status" value="1"/>
</dbReference>
<name>A0A6A6U7B9_9PEZI</name>
<keyword evidence="2 5" id="KW-0012">Acyltransferase</keyword>
<keyword evidence="1 5" id="KW-0808">Transferase</keyword>
<evidence type="ECO:0000313" key="5">
    <source>
        <dbReference type="EMBL" id="KAF2667327.1"/>
    </source>
</evidence>
<dbReference type="GO" id="GO:0016747">
    <property type="term" value="F:acyltransferase activity, transferring groups other than amino-acyl groups"/>
    <property type="evidence" value="ECO:0007669"/>
    <property type="project" value="InterPro"/>
</dbReference>
<accession>A0A6A6U7B9</accession>
<keyword evidence="6" id="KW-1185">Reference proteome</keyword>
<dbReference type="AlphaFoldDB" id="A0A6A6U7B9"/>